<dbReference type="OrthoDB" id="9813719at2"/>
<proteinExistence type="predicted"/>
<dbReference type="InterPro" id="IPR036597">
    <property type="entry name" value="Fido-like_dom_sf"/>
</dbReference>
<dbReference type="PROSITE" id="PS51459">
    <property type="entry name" value="FIDO"/>
    <property type="match status" value="1"/>
</dbReference>
<keyword evidence="10" id="KW-1185">Reference proteome</keyword>
<evidence type="ECO:0000256" key="3">
    <source>
        <dbReference type="ARBA" id="ARBA00022741"/>
    </source>
</evidence>
<comment type="catalytic activity">
    <reaction evidence="7">
        <text>L-tyrosyl-[protein] + ATP = O-(5'-adenylyl)-L-tyrosyl-[protein] + diphosphate</text>
        <dbReference type="Rhea" id="RHEA:54288"/>
        <dbReference type="Rhea" id="RHEA-COMP:10136"/>
        <dbReference type="Rhea" id="RHEA-COMP:13846"/>
        <dbReference type="ChEBI" id="CHEBI:30616"/>
        <dbReference type="ChEBI" id="CHEBI:33019"/>
        <dbReference type="ChEBI" id="CHEBI:46858"/>
        <dbReference type="ChEBI" id="CHEBI:83624"/>
        <dbReference type="EC" id="2.7.7.108"/>
    </reaction>
</comment>
<reference evidence="9 10" key="1">
    <citation type="submission" date="2016-10" db="EMBL/GenBank/DDBJ databases">
        <authorList>
            <person name="de Groot N.N."/>
        </authorList>
    </citation>
    <scope>NUCLEOTIDE SEQUENCE [LARGE SCALE GENOMIC DNA]</scope>
    <source>
        <strain evidence="9 10">DSM 44778</strain>
    </source>
</reference>
<dbReference type="Proteomes" id="UP000199545">
    <property type="component" value="Unassembled WGS sequence"/>
</dbReference>
<dbReference type="STRING" id="46223.SAMN05421852_111104"/>
<organism evidence="9 10">
    <name type="scientific">Thermoflavimicrobium dichotomicum</name>
    <dbReference type="NCBI Taxonomy" id="46223"/>
    <lineage>
        <taxon>Bacteria</taxon>
        <taxon>Bacillati</taxon>
        <taxon>Bacillota</taxon>
        <taxon>Bacilli</taxon>
        <taxon>Bacillales</taxon>
        <taxon>Thermoactinomycetaceae</taxon>
        <taxon>Thermoflavimicrobium</taxon>
    </lineage>
</organism>
<dbReference type="RefSeq" id="WP_093230576.1">
    <property type="nucleotide sequence ID" value="NZ_FORR01000011.1"/>
</dbReference>
<evidence type="ECO:0000256" key="5">
    <source>
        <dbReference type="ARBA" id="ARBA00034531"/>
    </source>
</evidence>
<dbReference type="PANTHER" id="PTHR39560:SF1">
    <property type="entry name" value="PROTEIN ADENYLYLTRANSFERASE FIC-RELATED"/>
    <property type="match status" value="1"/>
</dbReference>
<evidence type="ECO:0000256" key="6">
    <source>
        <dbReference type="ARBA" id="ARBA00047939"/>
    </source>
</evidence>
<dbReference type="SUPFAM" id="SSF140931">
    <property type="entry name" value="Fic-like"/>
    <property type="match status" value="1"/>
</dbReference>
<dbReference type="Pfam" id="PF02661">
    <property type="entry name" value="Fic"/>
    <property type="match status" value="1"/>
</dbReference>
<evidence type="ECO:0000256" key="4">
    <source>
        <dbReference type="ARBA" id="ARBA00022840"/>
    </source>
</evidence>
<dbReference type="PANTHER" id="PTHR39560">
    <property type="entry name" value="PROTEIN ADENYLYLTRANSFERASE FIC-RELATED"/>
    <property type="match status" value="1"/>
</dbReference>
<dbReference type="EC" id="2.7.7.108" evidence="5"/>
<dbReference type="GO" id="GO:0005524">
    <property type="term" value="F:ATP binding"/>
    <property type="evidence" value="ECO:0007669"/>
    <property type="project" value="UniProtKB-KW"/>
</dbReference>
<keyword evidence="3" id="KW-0547">Nucleotide-binding</keyword>
<protein>
    <recommendedName>
        <fullName evidence="5">protein adenylyltransferase</fullName>
        <ecNumber evidence="5">2.7.7.108</ecNumber>
    </recommendedName>
</protein>
<feature type="domain" description="Fido" evidence="8">
    <location>
        <begin position="58"/>
        <end position="194"/>
    </location>
</feature>
<evidence type="ECO:0000256" key="1">
    <source>
        <dbReference type="ARBA" id="ARBA00022679"/>
    </source>
</evidence>
<dbReference type="GO" id="GO:0070733">
    <property type="term" value="F:AMPylase activity"/>
    <property type="evidence" value="ECO:0007669"/>
    <property type="project" value="UniProtKB-EC"/>
</dbReference>
<dbReference type="InterPro" id="IPR003812">
    <property type="entry name" value="Fido"/>
</dbReference>
<gene>
    <name evidence="9" type="ORF">SAMN05421852_111104</name>
</gene>
<evidence type="ECO:0000313" key="9">
    <source>
        <dbReference type="EMBL" id="SFJ51894.1"/>
    </source>
</evidence>
<keyword evidence="1" id="KW-0808">Transferase</keyword>
<evidence type="ECO:0000256" key="2">
    <source>
        <dbReference type="ARBA" id="ARBA00022695"/>
    </source>
</evidence>
<dbReference type="EMBL" id="FORR01000011">
    <property type="protein sequence ID" value="SFJ51894.1"/>
    <property type="molecule type" value="Genomic_DNA"/>
</dbReference>
<keyword evidence="4" id="KW-0067">ATP-binding</keyword>
<dbReference type="AlphaFoldDB" id="A0A1I3RZ28"/>
<keyword evidence="2" id="KW-0548">Nucleotidyltransferase</keyword>
<dbReference type="GO" id="GO:0051302">
    <property type="term" value="P:regulation of cell division"/>
    <property type="evidence" value="ECO:0007669"/>
    <property type="project" value="TreeGrafter"/>
</dbReference>
<accession>A0A1I3RZ28</accession>
<comment type="catalytic activity">
    <reaction evidence="6">
        <text>L-threonyl-[protein] + ATP = 3-O-(5'-adenylyl)-L-threonyl-[protein] + diphosphate</text>
        <dbReference type="Rhea" id="RHEA:54292"/>
        <dbReference type="Rhea" id="RHEA-COMP:11060"/>
        <dbReference type="Rhea" id="RHEA-COMP:13847"/>
        <dbReference type="ChEBI" id="CHEBI:30013"/>
        <dbReference type="ChEBI" id="CHEBI:30616"/>
        <dbReference type="ChEBI" id="CHEBI:33019"/>
        <dbReference type="ChEBI" id="CHEBI:138113"/>
        <dbReference type="EC" id="2.7.7.108"/>
    </reaction>
</comment>
<dbReference type="Gene3D" id="1.10.3290.10">
    <property type="entry name" value="Fido-like domain"/>
    <property type="match status" value="1"/>
</dbReference>
<evidence type="ECO:0000256" key="7">
    <source>
        <dbReference type="ARBA" id="ARBA00048696"/>
    </source>
</evidence>
<evidence type="ECO:0000313" key="10">
    <source>
        <dbReference type="Proteomes" id="UP000199545"/>
    </source>
</evidence>
<sequence length="216" mass="25268">MDKFTRYWDRQSRYCYPGTSVLINLANIKEPHQLALFEVKVTGVRIAELYERPIYGQFDLEHLKQIHRYIFQDVYPFAGKIREENITKGFFTFAQAPYIEPCAQHLFMELAREKYLTRYPVEEFAKRAAYYLAEINVLHPFPEGNGRAYREFIRCLALHAGYELDWSRVDRQKVLNASIQSVTDSTDLAHVVCDSIVNRQPNPDLKAFYIISGRSG</sequence>
<evidence type="ECO:0000259" key="8">
    <source>
        <dbReference type="PROSITE" id="PS51459"/>
    </source>
</evidence>
<name>A0A1I3RZ28_9BACL</name>